<accession>A0A9P6AWG0</accession>
<keyword evidence="1" id="KW-0472">Membrane</keyword>
<dbReference type="OrthoDB" id="2535105at2759"/>
<evidence type="ECO:0000259" key="2">
    <source>
        <dbReference type="Pfam" id="PF20152"/>
    </source>
</evidence>
<gene>
    <name evidence="3" type="ORF">BS47DRAFT_1017425</name>
</gene>
<feature type="transmembrane region" description="Helical" evidence="1">
    <location>
        <begin position="18"/>
        <end position="39"/>
    </location>
</feature>
<dbReference type="Proteomes" id="UP000886523">
    <property type="component" value="Unassembled WGS sequence"/>
</dbReference>
<dbReference type="PANTHER" id="PTHR40465">
    <property type="entry name" value="CHROMOSOME 1, WHOLE GENOME SHOTGUN SEQUENCE"/>
    <property type="match status" value="1"/>
</dbReference>
<feature type="domain" description="DUF6534" evidence="2">
    <location>
        <begin position="170"/>
        <end position="250"/>
    </location>
</feature>
<keyword evidence="4" id="KW-1185">Reference proteome</keyword>
<dbReference type="AlphaFoldDB" id="A0A9P6AWG0"/>
<keyword evidence="1" id="KW-1133">Transmembrane helix</keyword>
<dbReference type="Pfam" id="PF20152">
    <property type="entry name" value="DUF6534"/>
    <property type="match status" value="1"/>
</dbReference>
<evidence type="ECO:0000313" key="3">
    <source>
        <dbReference type="EMBL" id="KAF9513074.1"/>
    </source>
</evidence>
<evidence type="ECO:0000313" key="4">
    <source>
        <dbReference type="Proteomes" id="UP000886523"/>
    </source>
</evidence>
<proteinExistence type="predicted"/>
<comment type="caution">
    <text evidence="3">The sequence shown here is derived from an EMBL/GenBank/DDBJ whole genome shotgun (WGS) entry which is preliminary data.</text>
</comment>
<dbReference type="PANTHER" id="PTHR40465:SF1">
    <property type="entry name" value="DUF6534 DOMAIN-CONTAINING PROTEIN"/>
    <property type="match status" value="1"/>
</dbReference>
<feature type="transmembrane region" description="Helical" evidence="1">
    <location>
        <begin position="163"/>
        <end position="185"/>
    </location>
</feature>
<organism evidence="3 4">
    <name type="scientific">Hydnum rufescens UP504</name>
    <dbReference type="NCBI Taxonomy" id="1448309"/>
    <lineage>
        <taxon>Eukaryota</taxon>
        <taxon>Fungi</taxon>
        <taxon>Dikarya</taxon>
        <taxon>Basidiomycota</taxon>
        <taxon>Agaricomycotina</taxon>
        <taxon>Agaricomycetes</taxon>
        <taxon>Cantharellales</taxon>
        <taxon>Hydnaceae</taxon>
        <taxon>Hydnum</taxon>
    </lineage>
</organism>
<name>A0A9P6AWG0_9AGAM</name>
<feature type="transmembrane region" description="Helical" evidence="1">
    <location>
        <begin position="92"/>
        <end position="110"/>
    </location>
</feature>
<dbReference type="EMBL" id="MU128978">
    <property type="protein sequence ID" value="KAF9513074.1"/>
    <property type="molecule type" value="Genomic_DNA"/>
</dbReference>
<evidence type="ECO:0000256" key="1">
    <source>
        <dbReference type="SAM" id="Phobius"/>
    </source>
</evidence>
<protein>
    <recommendedName>
        <fullName evidence="2">DUF6534 domain-containing protein</fullName>
    </recommendedName>
</protein>
<dbReference type="InterPro" id="IPR045339">
    <property type="entry name" value="DUF6534"/>
</dbReference>
<reference evidence="3" key="1">
    <citation type="journal article" date="2020" name="Nat. Commun.">
        <title>Large-scale genome sequencing of mycorrhizal fungi provides insights into the early evolution of symbiotic traits.</title>
        <authorList>
            <person name="Miyauchi S."/>
            <person name="Kiss E."/>
            <person name="Kuo A."/>
            <person name="Drula E."/>
            <person name="Kohler A."/>
            <person name="Sanchez-Garcia M."/>
            <person name="Morin E."/>
            <person name="Andreopoulos B."/>
            <person name="Barry K.W."/>
            <person name="Bonito G."/>
            <person name="Buee M."/>
            <person name="Carver A."/>
            <person name="Chen C."/>
            <person name="Cichocki N."/>
            <person name="Clum A."/>
            <person name="Culley D."/>
            <person name="Crous P.W."/>
            <person name="Fauchery L."/>
            <person name="Girlanda M."/>
            <person name="Hayes R.D."/>
            <person name="Keri Z."/>
            <person name="LaButti K."/>
            <person name="Lipzen A."/>
            <person name="Lombard V."/>
            <person name="Magnuson J."/>
            <person name="Maillard F."/>
            <person name="Murat C."/>
            <person name="Nolan M."/>
            <person name="Ohm R.A."/>
            <person name="Pangilinan J."/>
            <person name="Pereira M.F."/>
            <person name="Perotto S."/>
            <person name="Peter M."/>
            <person name="Pfister S."/>
            <person name="Riley R."/>
            <person name="Sitrit Y."/>
            <person name="Stielow J.B."/>
            <person name="Szollosi G."/>
            <person name="Zifcakova L."/>
            <person name="Stursova M."/>
            <person name="Spatafora J.W."/>
            <person name="Tedersoo L."/>
            <person name="Vaario L.M."/>
            <person name="Yamada A."/>
            <person name="Yan M."/>
            <person name="Wang P."/>
            <person name="Xu J."/>
            <person name="Bruns T."/>
            <person name="Baldrian P."/>
            <person name="Vilgalys R."/>
            <person name="Dunand C."/>
            <person name="Henrissat B."/>
            <person name="Grigoriev I.V."/>
            <person name="Hibbett D."/>
            <person name="Nagy L.G."/>
            <person name="Martin F.M."/>
        </authorList>
    </citation>
    <scope>NUCLEOTIDE SEQUENCE</scope>
    <source>
        <strain evidence="3">UP504</strain>
    </source>
</reference>
<feature type="transmembrane region" description="Helical" evidence="1">
    <location>
        <begin position="122"/>
        <end position="143"/>
    </location>
</feature>
<sequence>METVKAPPVNANIFPSSFIGNLLAAVFFGVLTIQTSSYYHAFPDDRRPVKLAVAFLWTLEAFQIACVTQSLYGWSVKNYDNPLALRRATWEFTTFQICVTFTSVTVQTFFAHRVYSLSGNLYLGALVQVLVLVQFGFGATNAIRSNMIPVFDLMMQKIMWNIVSWLIIQTVADIVIAACMCLLLRRRRTGFQKTDSVITRMILYTIATGLVTGVLSCVALVMFAKYEFGYLVTLGGTYSNTMLTNLHMRKELRARLDTPSPLELIASSVKKRMQRNVQDHGNIERLQATEMNMAREVARDDVDIRPMSHQNSDEKVPFTAVQSPVVLGEPEPELEGSVRSQ</sequence>
<feature type="transmembrane region" description="Helical" evidence="1">
    <location>
        <begin position="197"/>
        <end position="222"/>
    </location>
</feature>
<keyword evidence="1" id="KW-0812">Transmembrane</keyword>